<evidence type="ECO:0000313" key="7">
    <source>
        <dbReference type="WBParaSite" id="Csp11.Scaffold582.g4638.t1"/>
    </source>
</evidence>
<evidence type="ECO:0000256" key="5">
    <source>
        <dbReference type="SAM" id="SignalP"/>
    </source>
</evidence>
<evidence type="ECO:0000313" key="6">
    <source>
        <dbReference type="Proteomes" id="UP000095282"/>
    </source>
</evidence>
<dbReference type="Gene3D" id="2.60.40.3330">
    <property type="match status" value="1"/>
</dbReference>
<organism evidence="6 7">
    <name type="scientific">Caenorhabditis tropicalis</name>
    <dbReference type="NCBI Taxonomy" id="1561998"/>
    <lineage>
        <taxon>Eukaryota</taxon>
        <taxon>Metazoa</taxon>
        <taxon>Ecdysozoa</taxon>
        <taxon>Nematoda</taxon>
        <taxon>Chromadorea</taxon>
        <taxon>Rhabditida</taxon>
        <taxon>Rhabditina</taxon>
        <taxon>Rhabditomorpha</taxon>
        <taxon>Rhabditoidea</taxon>
        <taxon>Rhabditidae</taxon>
        <taxon>Peloderinae</taxon>
        <taxon>Caenorhabditis</taxon>
    </lineage>
</organism>
<protein>
    <submittedName>
        <fullName evidence="7">TransThyretin-Related family domain</fullName>
    </submittedName>
</protein>
<comment type="similarity">
    <text evidence="2">Belongs to the nematode transthyretin-like family.</text>
</comment>
<reference evidence="7" key="1">
    <citation type="submission" date="2016-11" db="UniProtKB">
        <authorList>
            <consortium name="WormBaseParasite"/>
        </authorList>
    </citation>
    <scope>IDENTIFICATION</scope>
</reference>
<dbReference type="InterPro" id="IPR001534">
    <property type="entry name" value="Transthyretin-like"/>
</dbReference>
<comment type="subcellular location">
    <subcellularLocation>
        <location evidence="1">Secreted</location>
    </subcellularLocation>
</comment>
<feature type="chain" id="PRO_5009307420" evidence="5">
    <location>
        <begin position="17"/>
        <end position="142"/>
    </location>
</feature>
<dbReference type="GO" id="GO:0009986">
    <property type="term" value="C:cell surface"/>
    <property type="evidence" value="ECO:0007669"/>
    <property type="project" value="InterPro"/>
</dbReference>
<dbReference type="Pfam" id="PF01060">
    <property type="entry name" value="TTR-52"/>
    <property type="match status" value="1"/>
</dbReference>
<evidence type="ECO:0000256" key="1">
    <source>
        <dbReference type="ARBA" id="ARBA00004613"/>
    </source>
</evidence>
<evidence type="ECO:0000256" key="2">
    <source>
        <dbReference type="ARBA" id="ARBA00010112"/>
    </source>
</evidence>
<dbReference type="Proteomes" id="UP000095282">
    <property type="component" value="Unplaced"/>
</dbReference>
<name>A0A1I7TCR2_9PELO</name>
<proteinExistence type="inferred from homology"/>
<feature type="signal peptide" evidence="5">
    <location>
        <begin position="1"/>
        <end position="16"/>
    </location>
</feature>
<keyword evidence="3" id="KW-0964">Secreted</keyword>
<evidence type="ECO:0000256" key="4">
    <source>
        <dbReference type="ARBA" id="ARBA00022729"/>
    </source>
</evidence>
<keyword evidence="4 5" id="KW-0732">Signal</keyword>
<dbReference type="AlphaFoldDB" id="A0A1I7TCR2"/>
<dbReference type="eggNOG" id="ENOG502TIDN">
    <property type="taxonomic scope" value="Eukaryota"/>
</dbReference>
<evidence type="ECO:0000256" key="3">
    <source>
        <dbReference type="ARBA" id="ARBA00022525"/>
    </source>
</evidence>
<dbReference type="InterPro" id="IPR038479">
    <property type="entry name" value="Transthyretin-like_sf"/>
</dbReference>
<dbReference type="WBParaSite" id="Csp11.Scaffold582.g4638.t1">
    <property type="protein sequence ID" value="Csp11.Scaffold582.g4638.t1"/>
    <property type="gene ID" value="Csp11.Scaffold582.g4638"/>
</dbReference>
<sequence length="142" mass="16346">MRVLLLALLTVSFVASTTRFDSTTAFVKVVLRCKNPKDPNVKVFLMDSDFIENVWDEDDTLDFGNYRLGLTPEMILSLRGQEFEFSGLDPYLYIVHACTDKLNTRKIYNLPLMESMYRSRIFDVVIDLDTETPSVSSRLAYP</sequence>
<accession>A0A1I7TCR2</accession>
<dbReference type="GO" id="GO:0005576">
    <property type="term" value="C:extracellular region"/>
    <property type="evidence" value="ECO:0007669"/>
    <property type="project" value="UniProtKB-SubCell"/>
</dbReference>
<keyword evidence="6" id="KW-1185">Reference proteome</keyword>